<dbReference type="PANTHER" id="PTHR23248">
    <property type="entry name" value="PHOSPHOLIPID SCRAMBLASE-RELATED"/>
    <property type="match status" value="1"/>
</dbReference>
<organism evidence="3 4">
    <name type="scientific">Tetrabaena socialis</name>
    <dbReference type="NCBI Taxonomy" id="47790"/>
    <lineage>
        <taxon>Eukaryota</taxon>
        <taxon>Viridiplantae</taxon>
        <taxon>Chlorophyta</taxon>
        <taxon>core chlorophytes</taxon>
        <taxon>Chlorophyceae</taxon>
        <taxon>CS clade</taxon>
        <taxon>Chlamydomonadales</taxon>
        <taxon>Tetrabaenaceae</taxon>
        <taxon>Tetrabaena</taxon>
    </lineage>
</organism>
<accession>A0A2J7ZUN6</accession>
<evidence type="ECO:0000256" key="1">
    <source>
        <dbReference type="ARBA" id="ARBA00005350"/>
    </source>
</evidence>
<evidence type="ECO:0000256" key="2">
    <source>
        <dbReference type="RuleBase" id="RU363116"/>
    </source>
</evidence>
<comment type="caution">
    <text evidence="3">The sequence shown here is derived from an EMBL/GenBank/DDBJ whole genome shotgun (WGS) entry which is preliminary data.</text>
</comment>
<keyword evidence="4" id="KW-1185">Reference proteome</keyword>
<dbReference type="AlphaFoldDB" id="A0A2J7ZUN6"/>
<protein>
    <recommendedName>
        <fullName evidence="2">Phospholipid scramblase</fullName>
    </recommendedName>
</protein>
<dbReference type="EMBL" id="PGGS01000437">
    <property type="protein sequence ID" value="PNH03986.1"/>
    <property type="molecule type" value="Genomic_DNA"/>
</dbReference>
<dbReference type="GO" id="GO:0017128">
    <property type="term" value="F:phospholipid scramblase activity"/>
    <property type="evidence" value="ECO:0007669"/>
    <property type="project" value="InterPro"/>
</dbReference>
<evidence type="ECO:0000313" key="4">
    <source>
        <dbReference type="Proteomes" id="UP000236333"/>
    </source>
</evidence>
<dbReference type="Proteomes" id="UP000236333">
    <property type="component" value="Unassembled WGS sequence"/>
</dbReference>
<dbReference type="PANTHER" id="PTHR23248:SF9">
    <property type="entry name" value="PHOSPHOLIPID SCRAMBLASE"/>
    <property type="match status" value="1"/>
</dbReference>
<sequence length="294" mass="32175">MAEQAFHVVMDAPMVQTLGDHLDLIPGVVVKQTTQVVDAVMSVVHGAYEANSKFLVRALPADKRPATVHGDPGSWLPTGAEIEGLLPVFYIEEDSSCCLRAILSVTGGLNLRALTLNFYQGSQRSLVVQRPCRLGAMCFCPLQMRVIHEGQLVGMVEADCDSCSRCCWEHCCLCHFTHKVLVGSSRANMVHKYSLKNSNYCCCGRVNNCCGATCCRPNFFIDVVEPDGKLVSVIQKTFGGGKGCAACFRCVFDFNNYVLPFPPAATHLERLVLLTGLLSINYAYHSRKGNLICT</sequence>
<gene>
    <name evidence="3" type="ORF">TSOC_009886</name>
</gene>
<name>A0A2J7ZUN6_9CHLO</name>
<evidence type="ECO:0000313" key="3">
    <source>
        <dbReference type="EMBL" id="PNH03986.1"/>
    </source>
</evidence>
<proteinExistence type="inferred from homology"/>
<dbReference type="Pfam" id="PF03803">
    <property type="entry name" value="Scramblase"/>
    <property type="match status" value="1"/>
</dbReference>
<dbReference type="GO" id="GO:0005886">
    <property type="term" value="C:plasma membrane"/>
    <property type="evidence" value="ECO:0007669"/>
    <property type="project" value="TreeGrafter"/>
</dbReference>
<dbReference type="InterPro" id="IPR005552">
    <property type="entry name" value="Scramblase"/>
</dbReference>
<dbReference type="OrthoDB" id="444338at2759"/>
<reference evidence="3 4" key="1">
    <citation type="journal article" date="2017" name="Mol. Biol. Evol.">
        <title>The 4-celled Tetrabaena socialis nuclear genome reveals the essential components for genetic control of cell number at the origin of multicellularity in the volvocine lineage.</title>
        <authorList>
            <person name="Featherston J."/>
            <person name="Arakaki Y."/>
            <person name="Hanschen E.R."/>
            <person name="Ferris P.J."/>
            <person name="Michod R.E."/>
            <person name="Olson B.J.S.C."/>
            <person name="Nozaki H."/>
            <person name="Durand P.M."/>
        </authorList>
    </citation>
    <scope>NUCLEOTIDE SEQUENCE [LARGE SCALE GENOMIC DNA]</scope>
    <source>
        <strain evidence="3 4">NIES-571</strain>
    </source>
</reference>
<comment type="similarity">
    <text evidence="1 2">Belongs to the phospholipid scramblase family.</text>
</comment>